<dbReference type="Proteomes" id="UP000242205">
    <property type="component" value="Chromosome"/>
</dbReference>
<keyword evidence="9" id="KW-1185">Reference proteome</keyword>
<keyword evidence="4 6" id="KW-0472">Membrane</keyword>
<keyword evidence="3 6" id="KW-1133">Transmembrane helix</keyword>
<evidence type="ECO:0000256" key="4">
    <source>
        <dbReference type="ARBA" id="ARBA00023136"/>
    </source>
</evidence>
<feature type="transmembrane region" description="Helical" evidence="6">
    <location>
        <begin position="151"/>
        <end position="170"/>
    </location>
</feature>
<comment type="subcellular location">
    <subcellularLocation>
        <location evidence="1">Membrane</location>
        <topology evidence="1">Multi-pass membrane protein</topology>
    </subcellularLocation>
</comment>
<evidence type="ECO:0000313" key="9">
    <source>
        <dbReference type="Proteomes" id="UP000242205"/>
    </source>
</evidence>
<proteinExistence type="predicted"/>
<evidence type="ECO:0000259" key="7">
    <source>
        <dbReference type="Pfam" id="PF04893"/>
    </source>
</evidence>
<dbReference type="Pfam" id="PF04893">
    <property type="entry name" value="Yip1"/>
    <property type="match status" value="1"/>
</dbReference>
<dbReference type="GO" id="GO:0016020">
    <property type="term" value="C:membrane"/>
    <property type="evidence" value="ECO:0007669"/>
    <property type="project" value="UniProtKB-SubCell"/>
</dbReference>
<name>A0A2I6S6X3_9RHOO</name>
<keyword evidence="2 6" id="KW-0812">Transmembrane</keyword>
<feature type="transmembrane region" description="Helical" evidence="6">
    <location>
        <begin position="77"/>
        <end position="96"/>
    </location>
</feature>
<feature type="compositionally biased region" description="Basic and acidic residues" evidence="5">
    <location>
        <begin position="34"/>
        <end position="46"/>
    </location>
</feature>
<dbReference type="KEGG" id="atw:C0099_08660"/>
<dbReference type="EMBL" id="CP025682">
    <property type="protein sequence ID" value="AUN94998.1"/>
    <property type="molecule type" value="Genomic_DNA"/>
</dbReference>
<evidence type="ECO:0000256" key="6">
    <source>
        <dbReference type="SAM" id="Phobius"/>
    </source>
</evidence>
<reference evidence="8 9" key="1">
    <citation type="submission" date="2018-01" db="EMBL/GenBank/DDBJ databases">
        <authorList>
            <person name="Fu G.-Y."/>
        </authorList>
    </citation>
    <scope>NUCLEOTIDE SEQUENCE [LARGE SCALE GENOMIC DNA]</scope>
    <source>
        <strain evidence="8 9">SY39</strain>
    </source>
</reference>
<accession>A0A2I6S6X3</accession>
<evidence type="ECO:0000256" key="5">
    <source>
        <dbReference type="SAM" id="MobiDB-lite"/>
    </source>
</evidence>
<evidence type="ECO:0000256" key="3">
    <source>
        <dbReference type="ARBA" id="ARBA00022989"/>
    </source>
</evidence>
<organism evidence="8 9">
    <name type="scientific">Pseudazoarcus pumilus</name>
    <dbReference type="NCBI Taxonomy" id="2067960"/>
    <lineage>
        <taxon>Bacteria</taxon>
        <taxon>Pseudomonadati</taxon>
        <taxon>Pseudomonadota</taxon>
        <taxon>Betaproteobacteria</taxon>
        <taxon>Rhodocyclales</taxon>
        <taxon>Zoogloeaceae</taxon>
        <taxon>Pseudazoarcus</taxon>
    </lineage>
</organism>
<feature type="transmembrane region" description="Helical" evidence="6">
    <location>
        <begin position="116"/>
        <end position="139"/>
    </location>
</feature>
<gene>
    <name evidence="8" type="ORF">C0099_08660</name>
</gene>
<feature type="domain" description="Yip1" evidence="7">
    <location>
        <begin position="56"/>
        <end position="203"/>
    </location>
</feature>
<protein>
    <recommendedName>
        <fullName evidence="7">Yip1 domain-containing protein</fullName>
    </recommendedName>
</protein>
<evidence type="ECO:0000256" key="2">
    <source>
        <dbReference type="ARBA" id="ARBA00022692"/>
    </source>
</evidence>
<dbReference type="AlphaFoldDB" id="A0A2I6S6X3"/>
<sequence>MSQEILRGRQNHRSVSPGADGPAPTRTASRPGPRPRERGKAQQREAKMNLTRIPALLLSPRAAWRELMKKPPSTTRTFANVALPLALLPPAMILLATHTVGAVHFPTVQAGMWELVAAIFLVAELLSIFLMTWAVDATVRAKGGRSDMNGAFLVAAIAPLPLWISSLGLLSSSLTIAAGLPALGLAASAVLIRQGIRAVLSVQEVDCREVSMRVIGLGMANTLVLAGIVLLPLFMLA</sequence>
<dbReference type="InterPro" id="IPR006977">
    <property type="entry name" value="Yip1_dom"/>
</dbReference>
<feature type="region of interest" description="Disordered" evidence="5">
    <location>
        <begin position="1"/>
        <end position="46"/>
    </location>
</feature>
<feature type="transmembrane region" description="Helical" evidence="6">
    <location>
        <begin position="214"/>
        <end position="235"/>
    </location>
</feature>
<evidence type="ECO:0000256" key="1">
    <source>
        <dbReference type="ARBA" id="ARBA00004141"/>
    </source>
</evidence>
<evidence type="ECO:0000313" key="8">
    <source>
        <dbReference type="EMBL" id="AUN94998.1"/>
    </source>
</evidence>
<feature type="transmembrane region" description="Helical" evidence="6">
    <location>
        <begin position="176"/>
        <end position="193"/>
    </location>
</feature>